<gene>
    <name evidence="7" type="ORF">SAMN02745111_01676</name>
</gene>
<name>A0A1T4VV78_9FIRM</name>
<sequence>MKKIIKKLVSVTLAATLIASSLAGCGNTSEAKGKGKDSSGKKVIKVGTGAVWNPYLFLDEDDNLVGFDIDVAKAVGDKLGYEVEFGIEDFENLLTSVGSGKYDLVTFELGYNDERAEKYLFSSVPFNQIEVYLVVSADSDVKDISELQDVHLWSGDASSTYYAFLDNYVKEHPEQNITIDVRGGTEFDETCIEAVKNGTYAGLISNKVSINNVNKTYGDVYKPVGDPVIVQDTYHIFNKEKQELRDEWDKALKELIDDGTIAKLQKKWNV</sequence>
<accession>A0A1T4VV78</accession>
<feature type="chain" id="PRO_5039310474" evidence="5">
    <location>
        <begin position="24"/>
        <end position="270"/>
    </location>
</feature>
<dbReference type="RefSeq" id="WP_159444346.1">
    <property type="nucleotide sequence ID" value="NZ_FUXZ01000010.1"/>
</dbReference>
<evidence type="ECO:0000256" key="3">
    <source>
        <dbReference type="ARBA" id="ARBA00022729"/>
    </source>
</evidence>
<feature type="signal peptide" evidence="5">
    <location>
        <begin position="1"/>
        <end position="23"/>
    </location>
</feature>
<reference evidence="7 8" key="1">
    <citation type="submission" date="2017-02" db="EMBL/GenBank/DDBJ databases">
        <authorList>
            <person name="Peterson S.W."/>
        </authorList>
    </citation>
    <scope>NUCLEOTIDE SEQUENCE [LARGE SCALE GENOMIC DNA]</scope>
    <source>
        <strain evidence="7 8">ATCC 35992</strain>
    </source>
</reference>
<evidence type="ECO:0000256" key="2">
    <source>
        <dbReference type="ARBA" id="ARBA00010333"/>
    </source>
</evidence>
<dbReference type="GO" id="GO:0030313">
    <property type="term" value="C:cell envelope"/>
    <property type="evidence" value="ECO:0007669"/>
    <property type="project" value="UniProtKB-SubCell"/>
</dbReference>
<dbReference type="OrthoDB" id="368655at2"/>
<dbReference type="PANTHER" id="PTHR35936:SF19">
    <property type="entry name" value="AMINO-ACID-BINDING PROTEIN YXEM-RELATED"/>
    <property type="match status" value="1"/>
</dbReference>
<keyword evidence="8" id="KW-1185">Reference proteome</keyword>
<dbReference type="InterPro" id="IPR018313">
    <property type="entry name" value="SBP_3_CS"/>
</dbReference>
<comment type="subcellular location">
    <subcellularLocation>
        <location evidence="1">Cell envelope</location>
    </subcellularLocation>
</comment>
<evidence type="ECO:0000256" key="5">
    <source>
        <dbReference type="SAM" id="SignalP"/>
    </source>
</evidence>
<proteinExistence type="inferred from homology"/>
<dbReference type="PROSITE" id="PS51257">
    <property type="entry name" value="PROKAR_LIPOPROTEIN"/>
    <property type="match status" value="1"/>
</dbReference>
<dbReference type="EMBL" id="FUXZ01000010">
    <property type="protein sequence ID" value="SKA68910.1"/>
    <property type="molecule type" value="Genomic_DNA"/>
</dbReference>
<dbReference type="Proteomes" id="UP000190814">
    <property type="component" value="Unassembled WGS sequence"/>
</dbReference>
<evidence type="ECO:0000256" key="1">
    <source>
        <dbReference type="ARBA" id="ARBA00004196"/>
    </source>
</evidence>
<dbReference type="Gene3D" id="3.40.190.10">
    <property type="entry name" value="Periplasmic binding protein-like II"/>
    <property type="match status" value="2"/>
</dbReference>
<dbReference type="SUPFAM" id="SSF53850">
    <property type="entry name" value="Periplasmic binding protein-like II"/>
    <property type="match status" value="1"/>
</dbReference>
<evidence type="ECO:0000256" key="4">
    <source>
        <dbReference type="RuleBase" id="RU003744"/>
    </source>
</evidence>
<evidence type="ECO:0000313" key="7">
    <source>
        <dbReference type="EMBL" id="SKA68910.1"/>
    </source>
</evidence>
<protein>
    <submittedName>
        <fullName evidence="7">L-cystine transport system substrate-binding protein</fullName>
    </submittedName>
</protein>
<dbReference type="InterPro" id="IPR001638">
    <property type="entry name" value="Solute-binding_3/MltF_N"/>
</dbReference>
<evidence type="ECO:0000259" key="6">
    <source>
        <dbReference type="SMART" id="SM00062"/>
    </source>
</evidence>
<dbReference type="PROSITE" id="PS01039">
    <property type="entry name" value="SBP_BACTERIAL_3"/>
    <property type="match status" value="1"/>
</dbReference>
<dbReference type="SMART" id="SM00062">
    <property type="entry name" value="PBPb"/>
    <property type="match status" value="1"/>
</dbReference>
<dbReference type="Pfam" id="PF00497">
    <property type="entry name" value="SBP_bac_3"/>
    <property type="match status" value="1"/>
</dbReference>
<dbReference type="PANTHER" id="PTHR35936">
    <property type="entry name" value="MEMBRANE-BOUND LYTIC MUREIN TRANSGLYCOSYLASE F"/>
    <property type="match status" value="1"/>
</dbReference>
<organism evidence="7 8">
    <name type="scientific">Eubacterium uniforme</name>
    <dbReference type="NCBI Taxonomy" id="39495"/>
    <lineage>
        <taxon>Bacteria</taxon>
        <taxon>Bacillati</taxon>
        <taxon>Bacillota</taxon>
        <taxon>Clostridia</taxon>
        <taxon>Eubacteriales</taxon>
        <taxon>Eubacteriaceae</taxon>
        <taxon>Eubacterium</taxon>
    </lineage>
</organism>
<comment type="similarity">
    <text evidence="2 4">Belongs to the bacterial solute-binding protein 3 family.</text>
</comment>
<dbReference type="AlphaFoldDB" id="A0A1T4VV78"/>
<dbReference type="STRING" id="39495.SAMN02745111_01676"/>
<evidence type="ECO:0000313" key="8">
    <source>
        <dbReference type="Proteomes" id="UP000190814"/>
    </source>
</evidence>
<feature type="domain" description="Solute-binding protein family 3/N-terminal" evidence="6">
    <location>
        <begin position="43"/>
        <end position="270"/>
    </location>
</feature>
<keyword evidence="3 5" id="KW-0732">Signal</keyword>